<dbReference type="Pfam" id="PF19643">
    <property type="entry name" value="DUF6146"/>
    <property type="match status" value="1"/>
</dbReference>
<evidence type="ECO:0000313" key="1">
    <source>
        <dbReference type="EMBL" id="GAK97569.1"/>
    </source>
</evidence>
<dbReference type="EMBL" id="BBML01000006">
    <property type="protein sequence ID" value="GAK97569.1"/>
    <property type="molecule type" value="Genomic_DNA"/>
</dbReference>
<protein>
    <recommendedName>
        <fullName evidence="3">Lipoprotein</fullName>
    </recommendedName>
</protein>
<organism evidence="1 2">
    <name type="scientific">Nonlabens tegetincola</name>
    <dbReference type="NCBI Taxonomy" id="323273"/>
    <lineage>
        <taxon>Bacteria</taxon>
        <taxon>Pseudomonadati</taxon>
        <taxon>Bacteroidota</taxon>
        <taxon>Flavobacteriia</taxon>
        <taxon>Flavobacteriales</taxon>
        <taxon>Flavobacteriaceae</taxon>
        <taxon>Nonlabens</taxon>
    </lineage>
</organism>
<evidence type="ECO:0008006" key="3">
    <source>
        <dbReference type="Google" id="ProtNLM"/>
    </source>
</evidence>
<reference evidence="1" key="1">
    <citation type="journal article" date="2014" name="Genome Announc.">
        <title>Draft Genome Sequences of Marine Flavobacterium Nonlabens Strains NR17, NR24, NR27, NR32, NR33, and Ara13.</title>
        <authorList>
            <person name="Nakanishi M."/>
            <person name="Meirelles P."/>
            <person name="Suzuki R."/>
            <person name="Takatani N."/>
            <person name="Mino S."/>
            <person name="Suda W."/>
            <person name="Oshima K."/>
            <person name="Hattori M."/>
            <person name="Ohkuma M."/>
            <person name="Hosokawa M."/>
            <person name="Miyashita K."/>
            <person name="Thompson F.L."/>
            <person name="Niwa A."/>
            <person name="Sawabe T."/>
            <person name="Sawabe T."/>
        </authorList>
    </citation>
    <scope>NUCLEOTIDE SEQUENCE [LARGE SCALE GENOMIC DNA]</scope>
    <source>
        <strain evidence="1">JCM 19294</strain>
    </source>
</reference>
<dbReference type="eggNOG" id="ENOG503199U">
    <property type="taxonomic scope" value="Bacteria"/>
</dbReference>
<keyword evidence="2" id="KW-1185">Reference proteome</keyword>
<dbReference type="InterPro" id="IPR046144">
    <property type="entry name" value="DUF6146"/>
</dbReference>
<comment type="caution">
    <text evidence="1">The sequence shown here is derived from an EMBL/GenBank/DDBJ whole genome shotgun (WGS) entry which is preliminary data.</text>
</comment>
<evidence type="ECO:0000313" key="2">
    <source>
        <dbReference type="Proteomes" id="UP000029221"/>
    </source>
</evidence>
<accession>A0A090Q3C0</accession>
<name>A0A090Q3C0_9FLAO</name>
<dbReference type="PROSITE" id="PS51257">
    <property type="entry name" value="PROKAR_LIPOPROTEIN"/>
    <property type="match status" value="1"/>
</dbReference>
<gene>
    <name evidence="1" type="ORF">JCM19294_105</name>
</gene>
<dbReference type="RefSeq" id="WP_042279256.1">
    <property type="nucleotide sequence ID" value="NZ_BBML01000006.1"/>
</dbReference>
<dbReference type="AlphaFoldDB" id="A0A090Q3C0"/>
<dbReference type="Proteomes" id="UP000029221">
    <property type="component" value="Unassembled WGS sequence"/>
</dbReference>
<proteinExistence type="predicted"/>
<sequence length="136" mass="16260">MKNIITTLGLIAILISCSTLKESNHVKNNKNVITNDTIRIANDSLDYEIIIIEPGFYGWLGTQPQRGYYTQSSMEITNQFKVREYNLRVLNPTRFDPNLYVWRIDYESKIDYGYEVNWLLYNYFLFFEKKYNQKLM</sequence>
<dbReference type="STRING" id="319236.BST91_06040"/>